<feature type="transmembrane region" description="Helical" evidence="2">
    <location>
        <begin position="12"/>
        <end position="31"/>
    </location>
</feature>
<dbReference type="PANTHER" id="PTHR33371">
    <property type="entry name" value="INTERMEMBRANE PHOSPHOLIPID TRANSPORT SYSTEM BINDING PROTEIN MLAD-RELATED"/>
    <property type="match status" value="1"/>
</dbReference>
<name>A0A1X0IHP8_MYCRH</name>
<evidence type="ECO:0000256" key="2">
    <source>
        <dbReference type="SAM" id="Phobius"/>
    </source>
</evidence>
<dbReference type="GO" id="GO:0005576">
    <property type="term" value="C:extracellular region"/>
    <property type="evidence" value="ECO:0007669"/>
    <property type="project" value="TreeGrafter"/>
</dbReference>
<keyword evidence="2" id="KW-0472">Membrane</keyword>
<dbReference type="Pfam" id="PF11887">
    <property type="entry name" value="Mce4_CUP1"/>
    <property type="match status" value="1"/>
</dbReference>
<dbReference type="Pfam" id="PF02470">
    <property type="entry name" value="MlaD"/>
    <property type="match status" value="1"/>
</dbReference>
<feature type="domain" description="Mammalian cell entry C-terminal" evidence="4">
    <location>
        <begin position="119"/>
        <end position="288"/>
    </location>
</feature>
<keyword evidence="2" id="KW-1133">Transmembrane helix</keyword>
<gene>
    <name evidence="5" type="ORF">BST42_28665</name>
</gene>
<evidence type="ECO:0000259" key="3">
    <source>
        <dbReference type="Pfam" id="PF02470"/>
    </source>
</evidence>
<organism evidence="5 6">
    <name type="scientific">Mycolicibacterium rhodesiae</name>
    <name type="common">Mycobacterium rhodesiae</name>
    <dbReference type="NCBI Taxonomy" id="36814"/>
    <lineage>
        <taxon>Bacteria</taxon>
        <taxon>Bacillati</taxon>
        <taxon>Actinomycetota</taxon>
        <taxon>Actinomycetes</taxon>
        <taxon>Mycobacteriales</taxon>
        <taxon>Mycobacteriaceae</taxon>
        <taxon>Mycolicibacterium</taxon>
    </lineage>
</organism>
<dbReference type="AlphaFoldDB" id="A0A1X0IHP8"/>
<dbReference type="InterPro" id="IPR052336">
    <property type="entry name" value="MlaD_Phospholipid_Transporter"/>
</dbReference>
<evidence type="ECO:0000256" key="1">
    <source>
        <dbReference type="SAM" id="MobiDB-lite"/>
    </source>
</evidence>
<dbReference type="InterPro" id="IPR005693">
    <property type="entry name" value="Mce"/>
</dbReference>
<keyword evidence="2" id="KW-0812">Transmembrane</keyword>
<evidence type="ECO:0000259" key="4">
    <source>
        <dbReference type="Pfam" id="PF11887"/>
    </source>
</evidence>
<protein>
    <submittedName>
        <fullName evidence="5">Mammalian cell entry protein</fullName>
    </submittedName>
</protein>
<dbReference type="InterPro" id="IPR003399">
    <property type="entry name" value="Mce/MlaD"/>
</dbReference>
<feature type="compositionally biased region" description="Low complexity" evidence="1">
    <location>
        <begin position="486"/>
        <end position="495"/>
    </location>
</feature>
<keyword evidence="6" id="KW-1185">Reference proteome</keyword>
<accession>A0A1X0IHP8</accession>
<dbReference type="EMBL" id="MVIH01000035">
    <property type="protein sequence ID" value="ORB46955.1"/>
    <property type="molecule type" value="Genomic_DNA"/>
</dbReference>
<reference evidence="5 6" key="1">
    <citation type="submission" date="2016-12" db="EMBL/GenBank/DDBJ databases">
        <title>The new phylogeny of genus Mycobacterium.</title>
        <authorList>
            <person name="Tortoli E."/>
            <person name="Trovato A."/>
            <person name="Cirillo D.M."/>
        </authorList>
    </citation>
    <scope>NUCLEOTIDE SEQUENCE [LARGE SCALE GENOMIC DNA]</scope>
    <source>
        <strain evidence="5 6">DSM 44223</strain>
    </source>
</reference>
<dbReference type="NCBIfam" id="TIGR00996">
    <property type="entry name" value="Mtu_fam_mce"/>
    <property type="match status" value="1"/>
</dbReference>
<comment type="caution">
    <text evidence="5">The sequence shown here is derived from an EMBL/GenBank/DDBJ whole genome shotgun (WGS) entry which is preliminary data.</text>
</comment>
<feature type="region of interest" description="Disordered" evidence="1">
    <location>
        <begin position="421"/>
        <end position="495"/>
    </location>
</feature>
<sequence>MGTAMKSRRGVTIAVSAVLAVLIVGGIALLVRQAFFKPNTITAYFTSATAIYPGDEVRVAGVKVGKIDSIDAQGTKAKFVLAVDRDVPIPANAEAVIVSQNLVGARYIQLTPPYDDKGPKMADGAVIGLDRTAVPVEWDEIKTQLMRLATDLGPKGDGQPTSIGRFIDSAANALDGNGEKLRDTIKQLSGVSKVLADGSGNIVDTIKNLQIFVTALRDSNTQIVQFQDRLASLTSVVDGSRSDLDGALTNLSSAVVDVQRFIAGSRNQTAEQIQRLGNVTKNLADNKLVVENLLHVAPNAIGNAYNIYNPDSQSAMGGFALANFSNPLQVICSAIGAVQNATAPETGKLCAQYLGPALRLLNFNYLPFPFNAYLGKSTSPDKLIYSDPALAPGGTGGVPPGYEVPPAVSAYTGYNGDVPGPAGWGGPPNTHQGAYAPNGLPADPSPALFPGAPIPPGVPVGPAAQPPSNLQGMLLPAEAPPPAPAPAAAEGNPPS</sequence>
<dbReference type="InterPro" id="IPR024516">
    <property type="entry name" value="Mce_C"/>
</dbReference>
<feature type="domain" description="Mce/MlaD" evidence="3">
    <location>
        <begin position="38"/>
        <end position="113"/>
    </location>
</feature>
<dbReference type="PANTHER" id="PTHR33371:SF4">
    <property type="entry name" value="INTERMEMBRANE PHOSPHOLIPID TRANSPORT SYSTEM BINDING PROTEIN MLAD"/>
    <property type="match status" value="1"/>
</dbReference>
<evidence type="ECO:0000313" key="6">
    <source>
        <dbReference type="Proteomes" id="UP000192534"/>
    </source>
</evidence>
<dbReference type="OrthoDB" id="4516955at2"/>
<dbReference type="Proteomes" id="UP000192534">
    <property type="component" value="Unassembled WGS sequence"/>
</dbReference>
<proteinExistence type="predicted"/>
<evidence type="ECO:0000313" key="5">
    <source>
        <dbReference type="EMBL" id="ORB46955.1"/>
    </source>
</evidence>